<feature type="site" description="Contributes to redox potential value" evidence="8">
    <location>
        <position position="39"/>
    </location>
</feature>
<evidence type="ECO:0000256" key="8">
    <source>
        <dbReference type="PIRSR" id="PIRSR000077-1"/>
    </source>
</evidence>
<name>R4YML9_OLEAN</name>
<accession>R4YML9</accession>
<keyword evidence="2" id="KW-0813">Transport</keyword>
<proteinExistence type="inferred from homology"/>
<feature type="disulfide bond" description="Redox-active" evidence="9">
    <location>
        <begin position="37"/>
        <end position="40"/>
    </location>
</feature>
<evidence type="ECO:0000259" key="10">
    <source>
        <dbReference type="PROSITE" id="PS51352"/>
    </source>
</evidence>
<dbReference type="PANTHER" id="PTHR45663">
    <property type="entry name" value="GEO12009P1"/>
    <property type="match status" value="1"/>
</dbReference>
<reference evidence="11 12" key="1">
    <citation type="journal article" date="2013" name="Nat. Commun.">
        <title>Genome sequence and functional genomic analysis of the oil-degrading bacterium Oleispira antarctica.</title>
        <authorList>
            <person name="Kube M."/>
            <person name="Chernikova T.N."/>
            <person name="Al-Ramahi Y."/>
            <person name="Beloqui A."/>
            <person name="Lopez-Cortez N."/>
            <person name="Guazzaroni M.E."/>
            <person name="Heipieper H.J."/>
            <person name="Klages S."/>
            <person name="Kotsyurbenko O.R."/>
            <person name="Langer I."/>
            <person name="Nechitaylo T.Y."/>
            <person name="Lunsdorf H."/>
            <person name="Fernandez M."/>
            <person name="Juarez S."/>
            <person name="Ciordia S."/>
            <person name="Singer A."/>
            <person name="Kagan O."/>
            <person name="Egorova O."/>
            <person name="Petit P.A."/>
            <person name="Stogios P."/>
            <person name="Kim Y."/>
            <person name="Tchigvintsev A."/>
            <person name="Flick R."/>
            <person name="Denaro R."/>
            <person name="Genovese M."/>
            <person name="Albar J.P."/>
            <person name="Reva O.N."/>
            <person name="Martinez-Gomariz M."/>
            <person name="Tran H."/>
            <person name="Ferrer M."/>
            <person name="Savchenko A."/>
            <person name="Yakunin A.F."/>
            <person name="Yakimov M.M."/>
            <person name="Golyshina O.V."/>
            <person name="Reinhardt R."/>
            <person name="Golyshin P.N."/>
        </authorList>
    </citation>
    <scope>NUCLEOTIDE SEQUENCE [LARGE SCALE GENOMIC DNA]</scope>
</reference>
<dbReference type="SUPFAM" id="SSF52833">
    <property type="entry name" value="Thioredoxin-like"/>
    <property type="match status" value="1"/>
</dbReference>
<dbReference type="PANTHER" id="PTHR45663:SF11">
    <property type="entry name" value="GEO12009P1"/>
    <property type="match status" value="1"/>
</dbReference>
<dbReference type="PROSITE" id="PS00194">
    <property type="entry name" value="THIOREDOXIN_1"/>
    <property type="match status" value="1"/>
</dbReference>
<keyword evidence="12" id="KW-1185">Reference proteome</keyword>
<dbReference type="PROSITE" id="PS51352">
    <property type="entry name" value="THIOREDOXIN_2"/>
    <property type="match status" value="1"/>
</dbReference>
<evidence type="ECO:0000256" key="7">
    <source>
        <dbReference type="PIRNR" id="PIRNR000077"/>
    </source>
</evidence>
<dbReference type="GO" id="GO:0045454">
    <property type="term" value="P:cell redox homeostasis"/>
    <property type="evidence" value="ECO:0007669"/>
    <property type="project" value="TreeGrafter"/>
</dbReference>
<keyword evidence="3" id="KW-0249">Electron transport</keyword>
<protein>
    <recommendedName>
        <fullName evidence="6 7">Thioredoxin</fullName>
    </recommendedName>
</protein>
<gene>
    <name evidence="11" type="ORF">OLEAN_C01570</name>
</gene>
<dbReference type="GO" id="GO:0015035">
    <property type="term" value="F:protein-disulfide reductase activity"/>
    <property type="evidence" value="ECO:0007669"/>
    <property type="project" value="UniProtKB-UniRule"/>
</dbReference>
<evidence type="ECO:0000256" key="4">
    <source>
        <dbReference type="ARBA" id="ARBA00023157"/>
    </source>
</evidence>
<feature type="domain" description="Thioredoxin" evidence="10">
    <location>
        <begin position="1"/>
        <end position="112"/>
    </location>
</feature>
<dbReference type="STRING" id="698738.OLEAN_C01570"/>
<evidence type="ECO:0000256" key="2">
    <source>
        <dbReference type="ARBA" id="ARBA00022448"/>
    </source>
</evidence>
<keyword evidence="4 9" id="KW-1015">Disulfide bond</keyword>
<evidence type="ECO:0000313" key="11">
    <source>
        <dbReference type="EMBL" id="CCK74333.1"/>
    </source>
</evidence>
<dbReference type="FunFam" id="3.40.30.10:FF:000001">
    <property type="entry name" value="Thioredoxin"/>
    <property type="match status" value="1"/>
</dbReference>
<feature type="site" description="Deprotonates C-terminal active site Cys" evidence="8">
    <location>
        <position position="31"/>
    </location>
</feature>
<dbReference type="Pfam" id="PF00085">
    <property type="entry name" value="Thioredoxin"/>
    <property type="match status" value="1"/>
</dbReference>
<dbReference type="CDD" id="cd02947">
    <property type="entry name" value="TRX_family"/>
    <property type="match status" value="1"/>
</dbReference>
<dbReference type="InterPro" id="IPR013766">
    <property type="entry name" value="Thioredoxin_domain"/>
</dbReference>
<keyword evidence="5 9" id="KW-0676">Redox-active center</keyword>
<dbReference type="Gene3D" id="3.40.30.10">
    <property type="entry name" value="Glutaredoxin"/>
    <property type="match status" value="1"/>
</dbReference>
<dbReference type="AlphaFoldDB" id="R4YML9"/>
<dbReference type="GO" id="GO:0005829">
    <property type="term" value="C:cytosol"/>
    <property type="evidence" value="ECO:0007669"/>
    <property type="project" value="TreeGrafter"/>
</dbReference>
<dbReference type="KEGG" id="oai:OLEAN_C01570"/>
<dbReference type="InterPro" id="IPR036249">
    <property type="entry name" value="Thioredoxin-like_sf"/>
</dbReference>
<evidence type="ECO:0000256" key="6">
    <source>
        <dbReference type="NCBIfam" id="TIGR01068"/>
    </source>
</evidence>
<feature type="active site" description="Nucleophile" evidence="8">
    <location>
        <position position="37"/>
    </location>
</feature>
<evidence type="ECO:0000313" key="12">
    <source>
        <dbReference type="Proteomes" id="UP000032749"/>
    </source>
</evidence>
<dbReference type="HOGENOM" id="CLU_090389_10_2_6"/>
<dbReference type="InterPro" id="IPR017937">
    <property type="entry name" value="Thioredoxin_CS"/>
</dbReference>
<evidence type="ECO:0000256" key="1">
    <source>
        <dbReference type="ARBA" id="ARBA00008987"/>
    </source>
</evidence>
<dbReference type="Proteomes" id="UP000032749">
    <property type="component" value="Chromosome"/>
</dbReference>
<dbReference type="NCBIfam" id="TIGR01068">
    <property type="entry name" value="thioredoxin"/>
    <property type="match status" value="1"/>
</dbReference>
<comment type="similarity">
    <text evidence="1 7">Belongs to the thioredoxin family.</text>
</comment>
<evidence type="ECO:0000256" key="9">
    <source>
        <dbReference type="PIRSR" id="PIRSR000077-4"/>
    </source>
</evidence>
<dbReference type="EMBL" id="FO203512">
    <property type="protein sequence ID" value="CCK74333.1"/>
    <property type="molecule type" value="Genomic_DNA"/>
</dbReference>
<sequence length="112" mass="12135">MSTTENDLVPMINAAQFESDVEGGTGVVLVDFYADWCGPCKMIAPVLEQLAEEFEGQLKIVKINADEEADVLAKYAVRGLPTMMVFKDGQSVDVTVGAQPYPAIKAMLAKHL</sequence>
<dbReference type="PRINTS" id="PR00421">
    <property type="entry name" value="THIOREDOXIN"/>
</dbReference>
<evidence type="ECO:0000256" key="5">
    <source>
        <dbReference type="ARBA" id="ARBA00023284"/>
    </source>
</evidence>
<dbReference type="PATRIC" id="fig|698738.3.peg.161"/>
<feature type="active site" description="Nucleophile" evidence="8">
    <location>
        <position position="40"/>
    </location>
</feature>
<organism evidence="11 12">
    <name type="scientific">Oleispira antarctica RB-8</name>
    <dbReference type="NCBI Taxonomy" id="698738"/>
    <lineage>
        <taxon>Bacteria</taxon>
        <taxon>Pseudomonadati</taxon>
        <taxon>Pseudomonadota</taxon>
        <taxon>Gammaproteobacteria</taxon>
        <taxon>Oceanospirillales</taxon>
        <taxon>Oceanospirillaceae</taxon>
        <taxon>Oleispira</taxon>
    </lineage>
</organism>
<dbReference type="PIRSF" id="PIRSF000077">
    <property type="entry name" value="Thioredoxin"/>
    <property type="match status" value="1"/>
</dbReference>
<feature type="site" description="Contributes to redox potential value" evidence="8">
    <location>
        <position position="38"/>
    </location>
</feature>
<dbReference type="InterPro" id="IPR005746">
    <property type="entry name" value="Thioredoxin"/>
</dbReference>
<evidence type="ECO:0000256" key="3">
    <source>
        <dbReference type="ARBA" id="ARBA00022982"/>
    </source>
</evidence>